<keyword evidence="10" id="KW-1185">Reference proteome</keyword>
<evidence type="ECO:0000256" key="2">
    <source>
        <dbReference type="ARBA" id="ARBA00023015"/>
    </source>
</evidence>
<evidence type="ECO:0000313" key="9">
    <source>
        <dbReference type="EMBL" id="WYJ91292.1"/>
    </source>
</evidence>
<dbReference type="Pfam" id="PF04542">
    <property type="entry name" value="Sigma70_r2"/>
    <property type="match status" value="1"/>
</dbReference>
<dbReference type="PANTHER" id="PTHR43133:SF52">
    <property type="entry name" value="ECF RNA POLYMERASE SIGMA FACTOR SIGL"/>
    <property type="match status" value="1"/>
</dbReference>
<dbReference type="SUPFAM" id="SSF88946">
    <property type="entry name" value="Sigma2 domain of RNA polymerase sigma factors"/>
    <property type="match status" value="1"/>
</dbReference>
<dbReference type="RefSeq" id="WP_086348873.1">
    <property type="nucleotide sequence ID" value="NZ_CP147247.1"/>
</dbReference>
<feature type="domain" description="RNA polymerase sigma-70 region 2" evidence="6">
    <location>
        <begin position="10"/>
        <end position="70"/>
    </location>
</feature>
<dbReference type="GO" id="GO:0003677">
    <property type="term" value="F:DNA binding"/>
    <property type="evidence" value="ECO:0007669"/>
    <property type="project" value="UniProtKB-KW"/>
</dbReference>
<keyword evidence="4" id="KW-0238">DNA-binding</keyword>
<dbReference type="InterPro" id="IPR039425">
    <property type="entry name" value="RNA_pol_sigma-70-like"/>
</dbReference>
<dbReference type="Gene3D" id="1.10.10.10">
    <property type="entry name" value="Winged helix-like DNA-binding domain superfamily/Winged helix DNA-binding domain"/>
    <property type="match status" value="1"/>
</dbReference>
<dbReference type="InterPro" id="IPR007627">
    <property type="entry name" value="RNA_pol_sigma70_r2"/>
</dbReference>
<evidence type="ECO:0000259" key="6">
    <source>
        <dbReference type="Pfam" id="PF04542"/>
    </source>
</evidence>
<feature type="domain" description="RNA polymerase sigma factor 70 region 4 type 2" evidence="7">
    <location>
        <begin position="107"/>
        <end position="154"/>
    </location>
</feature>
<dbReference type="EMBL" id="NGMM01000002">
    <property type="protein sequence ID" value="OTP17679.1"/>
    <property type="molecule type" value="Genomic_DNA"/>
</dbReference>
<accession>A0A242K9C8</accession>
<reference evidence="8" key="1">
    <citation type="submission" date="2017-05" db="EMBL/GenBank/DDBJ databases">
        <title>The Genome Sequence of Enterococcus sp. 9E7_DIV0242.</title>
        <authorList>
            <consortium name="The Broad Institute Genomics Platform"/>
            <consortium name="The Broad Institute Genomic Center for Infectious Diseases"/>
            <person name="Earl A."/>
            <person name="Manson A."/>
            <person name="Schwartman J."/>
            <person name="Gilmore M."/>
            <person name="Abouelleil A."/>
            <person name="Cao P."/>
            <person name="Chapman S."/>
            <person name="Cusick C."/>
            <person name="Shea T."/>
            <person name="Young S."/>
            <person name="Neafsey D."/>
            <person name="Nusbaum C."/>
            <person name="Birren B."/>
        </authorList>
    </citation>
    <scope>NUCLEOTIDE SEQUENCE [LARGE SCALE GENOMIC DNA]</scope>
    <source>
        <strain evidence="8">9E7_DIV0242</strain>
    </source>
</reference>
<dbReference type="InterPro" id="IPR013325">
    <property type="entry name" value="RNA_pol_sigma_r2"/>
</dbReference>
<name>A0A242K9C8_9ENTE</name>
<evidence type="ECO:0000313" key="10">
    <source>
        <dbReference type="Proteomes" id="UP000195141"/>
    </source>
</evidence>
<organism evidence="8">
    <name type="scientific">Candidatus Enterococcus clewellii</name>
    <dbReference type="NCBI Taxonomy" id="1834193"/>
    <lineage>
        <taxon>Bacteria</taxon>
        <taxon>Bacillati</taxon>
        <taxon>Bacillota</taxon>
        <taxon>Bacilli</taxon>
        <taxon>Lactobacillales</taxon>
        <taxon>Enterococcaceae</taxon>
        <taxon>Enterococcus</taxon>
    </lineage>
</organism>
<dbReference type="GO" id="GO:0006352">
    <property type="term" value="P:DNA-templated transcription initiation"/>
    <property type="evidence" value="ECO:0007669"/>
    <property type="project" value="InterPro"/>
</dbReference>
<comment type="similarity">
    <text evidence="1">Belongs to the sigma-70 factor family. ECF subfamily.</text>
</comment>
<dbReference type="GO" id="GO:0016987">
    <property type="term" value="F:sigma factor activity"/>
    <property type="evidence" value="ECO:0007669"/>
    <property type="project" value="UniProtKB-KW"/>
</dbReference>
<sequence length="159" mass="18912">MSEIEFEEVFKMYFSDVYKYVLSLCHDKDIAEEVTQETFFKAMRTIDRFNGTCKLYVWLCQIAKNTYFTLQKKHKGTVSEVDIFFSDKLDIESDYLSKEAVQRLHILLHDMKEPYKEVFTLRLFGELSFAQIGSLFDKSDSWARVIFYRAKKKLQEGMT</sequence>
<dbReference type="InterPro" id="IPR013249">
    <property type="entry name" value="RNA_pol_sigma70_r4_t2"/>
</dbReference>
<dbReference type="SUPFAM" id="SSF88659">
    <property type="entry name" value="Sigma3 and sigma4 domains of RNA polymerase sigma factors"/>
    <property type="match status" value="1"/>
</dbReference>
<dbReference type="Proteomes" id="UP000195141">
    <property type="component" value="Chromosome"/>
</dbReference>
<evidence type="ECO:0000259" key="7">
    <source>
        <dbReference type="Pfam" id="PF08281"/>
    </source>
</evidence>
<keyword evidence="2" id="KW-0805">Transcription regulation</keyword>
<proteinExistence type="inferred from homology"/>
<dbReference type="PANTHER" id="PTHR43133">
    <property type="entry name" value="RNA POLYMERASE ECF-TYPE SIGMA FACTO"/>
    <property type="match status" value="1"/>
</dbReference>
<dbReference type="InterPro" id="IPR014284">
    <property type="entry name" value="RNA_pol_sigma-70_dom"/>
</dbReference>
<dbReference type="NCBIfam" id="TIGR02937">
    <property type="entry name" value="sigma70-ECF"/>
    <property type="match status" value="1"/>
</dbReference>
<protein>
    <submittedName>
        <fullName evidence="8">ECF subfamily RNA polymerase sigma-24 subunit</fullName>
    </submittedName>
    <submittedName>
        <fullName evidence="9">RNA polymerase sigma-70 factor, ECF subfamily</fullName>
    </submittedName>
</protein>
<evidence type="ECO:0000256" key="3">
    <source>
        <dbReference type="ARBA" id="ARBA00023082"/>
    </source>
</evidence>
<dbReference type="Gene3D" id="1.10.1740.10">
    <property type="match status" value="1"/>
</dbReference>
<dbReference type="AlphaFoldDB" id="A0A242K9C8"/>
<gene>
    <name evidence="8" type="ORF">A5888_001817</name>
    <name evidence="9" type="ORF">A5888_003060</name>
</gene>
<dbReference type="CDD" id="cd06171">
    <property type="entry name" value="Sigma70_r4"/>
    <property type="match status" value="1"/>
</dbReference>
<reference evidence="9" key="2">
    <citation type="submission" date="2017-05" db="EMBL/GenBank/DDBJ databases">
        <authorList>
            <consortium name="The Broad Institute Genomics Platform"/>
            <consortium name="The Broad Institute Genomic Center for Infectious Diseases"/>
            <person name="Earl A."/>
            <person name="Manson A."/>
            <person name="Schwartman J."/>
            <person name="Gilmore M."/>
            <person name="Abouelleil A."/>
            <person name="Cao P."/>
            <person name="Chapman S."/>
            <person name="Cusick C."/>
            <person name="Shea T."/>
            <person name="Young S."/>
            <person name="Neafsey D."/>
            <person name="Nusbaum C."/>
            <person name="Birren B."/>
        </authorList>
    </citation>
    <scope>NUCLEOTIDE SEQUENCE</scope>
    <source>
        <strain evidence="9">9E7_DIV0242</strain>
    </source>
</reference>
<dbReference type="InterPro" id="IPR036388">
    <property type="entry name" value="WH-like_DNA-bd_sf"/>
</dbReference>
<keyword evidence="3" id="KW-0731">Sigma factor</keyword>
<dbReference type="Pfam" id="PF08281">
    <property type="entry name" value="Sigma70_r4_2"/>
    <property type="match status" value="1"/>
</dbReference>
<evidence type="ECO:0000313" key="8">
    <source>
        <dbReference type="EMBL" id="OTP17679.1"/>
    </source>
</evidence>
<keyword evidence="5" id="KW-0804">Transcription</keyword>
<dbReference type="EMBL" id="CP147247">
    <property type="protein sequence ID" value="WYJ91292.1"/>
    <property type="molecule type" value="Genomic_DNA"/>
</dbReference>
<dbReference type="InterPro" id="IPR013324">
    <property type="entry name" value="RNA_pol_sigma_r3/r4-like"/>
</dbReference>
<evidence type="ECO:0000256" key="5">
    <source>
        <dbReference type="ARBA" id="ARBA00023163"/>
    </source>
</evidence>
<evidence type="ECO:0000256" key="1">
    <source>
        <dbReference type="ARBA" id="ARBA00010641"/>
    </source>
</evidence>
<reference evidence="9" key="3">
    <citation type="submission" date="2024-03" db="EMBL/GenBank/DDBJ databases">
        <title>The Genome Sequence of Enterococcus sp. DIV0242b.</title>
        <authorList>
            <consortium name="The Broad Institute Genomics Platform"/>
            <consortium name="The Broad Institute Microbial Omics Core"/>
            <consortium name="The Broad Institute Genomic Center for Infectious Diseases"/>
            <person name="Earl A."/>
            <person name="Manson A."/>
            <person name="Gilmore M."/>
            <person name="Schwartman J."/>
            <person name="Shea T."/>
            <person name="Abouelleil A."/>
            <person name="Cao P."/>
            <person name="Chapman S."/>
            <person name="Cusick C."/>
            <person name="Young S."/>
            <person name="Neafsey D."/>
            <person name="Nusbaum C."/>
            <person name="Birren B."/>
        </authorList>
    </citation>
    <scope>NUCLEOTIDE SEQUENCE</scope>
    <source>
        <strain evidence="9">9E7_DIV0242</strain>
    </source>
</reference>
<evidence type="ECO:0000256" key="4">
    <source>
        <dbReference type="ARBA" id="ARBA00023125"/>
    </source>
</evidence>
<dbReference type="OrthoDB" id="9795666at2"/>